<dbReference type="EMBL" id="BPLR01019035">
    <property type="protein sequence ID" value="GIZ04083.1"/>
    <property type="molecule type" value="Genomic_DNA"/>
</dbReference>
<gene>
    <name evidence="1" type="ORF">CEXT_207531</name>
</gene>
<evidence type="ECO:0000313" key="2">
    <source>
        <dbReference type="Proteomes" id="UP001054945"/>
    </source>
</evidence>
<proteinExistence type="predicted"/>
<accession>A0AAV4YAD6</accession>
<evidence type="ECO:0000313" key="1">
    <source>
        <dbReference type="EMBL" id="GIZ04083.1"/>
    </source>
</evidence>
<name>A0AAV4YAD6_CAEEX</name>
<comment type="caution">
    <text evidence="1">The sequence shown here is derived from an EMBL/GenBank/DDBJ whole genome shotgun (WGS) entry which is preliminary data.</text>
</comment>
<feature type="non-terminal residue" evidence="1">
    <location>
        <position position="1"/>
    </location>
</feature>
<sequence>TNSCSLQTNPNWIQKFLKVAIEMRLFEAAGSSQEY</sequence>
<protein>
    <submittedName>
        <fullName evidence="1">Uncharacterized protein</fullName>
    </submittedName>
</protein>
<keyword evidence="2" id="KW-1185">Reference proteome</keyword>
<reference evidence="1 2" key="1">
    <citation type="submission" date="2021-06" db="EMBL/GenBank/DDBJ databases">
        <title>Caerostris extrusa draft genome.</title>
        <authorList>
            <person name="Kono N."/>
            <person name="Arakawa K."/>
        </authorList>
    </citation>
    <scope>NUCLEOTIDE SEQUENCE [LARGE SCALE GENOMIC DNA]</scope>
</reference>
<dbReference type="AlphaFoldDB" id="A0AAV4YAD6"/>
<dbReference type="Proteomes" id="UP001054945">
    <property type="component" value="Unassembled WGS sequence"/>
</dbReference>
<organism evidence="1 2">
    <name type="scientific">Caerostris extrusa</name>
    <name type="common">Bark spider</name>
    <name type="synonym">Caerostris bankana</name>
    <dbReference type="NCBI Taxonomy" id="172846"/>
    <lineage>
        <taxon>Eukaryota</taxon>
        <taxon>Metazoa</taxon>
        <taxon>Ecdysozoa</taxon>
        <taxon>Arthropoda</taxon>
        <taxon>Chelicerata</taxon>
        <taxon>Arachnida</taxon>
        <taxon>Araneae</taxon>
        <taxon>Araneomorphae</taxon>
        <taxon>Entelegynae</taxon>
        <taxon>Araneoidea</taxon>
        <taxon>Araneidae</taxon>
        <taxon>Caerostris</taxon>
    </lineage>
</organism>